<feature type="domain" description="Phosphoribosyltransferase" evidence="2">
    <location>
        <begin position="126"/>
        <end position="211"/>
    </location>
</feature>
<sequence>MEYMKAFKNLLFPTRNTCYFCRQNVQIIEQFICDDCRAYLEEVHKEVDMDSIYMEKAYYALIYSRLARDMVKDFKFHGKSYLYRPFGEIMMETIKEHSIHNNIHIIFFVPSHRRKEAIRGYNQSELLAKYISKSFNIPMSNNNLIKTKHTKDQNKLSKQDRLTNLDKVFKLKNRDEVKDKNILLIDDIITTGTTMIQCAKILIENGAKEVRGLALTSSKKI</sequence>
<evidence type="ECO:0000256" key="1">
    <source>
        <dbReference type="ARBA" id="ARBA00008007"/>
    </source>
</evidence>
<evidence type="ECO:0000313" key="4">
    <source>
        <dbReference type="Proteomes" id="UP000601522"/>
    </source>
</evidence>
<dbReference type="PANTHER" id="PTHR47505:SF1">
    <property type="entry name" value="DNA UTILIZATION PROTEIN YHGH"/>
    <property type="match status" value="1"/>
</dbReference>
<dbReference type="Proteomes" id="UP000601522">
    <property type="component" value="Unassembled WGS sequence"/>
</dbReference>
<comment type="similarity">
    <text evidence="1">Belongs to the ComF/GntX family.</text>
</comment>
<dbReference type="InterPro" id="IPR051910">
    <property type="entry name" value="ComF/GntX_DNA_util-trans"/>
</dbReference>
<dbReference type="Pfam" id="PF00156">
    <property type="entry name" value="Pribosyltran"/>
    <property type="match status" value="1"/>
</dbReference>
<evidence type="ECO:0000313" key="3">
    <source>
        <dbReference type="EMBL" id="MBC8590065.1"/>
    </source>
</evidence>
<comment type="caution">
    <text evidence="3">The sequence shown here is derived from an EMBL/GenBank/DDBJ whole genome shotgun (WGS) entry which is preliminary data.</text>
</comment>
<dbReference type="Gene3D" id="3.40.50.2020">
    <property type="match status" value="1"/>
</dbReference>
<protein>
    <submittedName>
        <fullName evidence="3">ComF family protein</fullName>
    </submittedName>
</protein>
<proteinExistence type="inferred from homology"/>
<evidence type="ECO:0000259" key="2">
    <source>
        <dbReference type="Pfam" id="PF00156"/>
    </source>
</evidence>
<dbReference type="InterPro" id="IPR000836">
    <property type="entry name" value="PRTase_dom"/>
</dbReference>
<name>A0A926F195_9FIRM</name>
<dbReference type="PANTHER" id="PTHR47505">
    <property type="entry name" value="DNA UTILIZATION PROTEIN YHGH"/>
    <property type="match status" value="1"/>
</dbReference>
<keyword evidence="4" id="KW-1185">Reference proteome</keyword>
<accession>A0A926F195</accession>
<organism evidence="3 4">
    <name type="scientific">Wansuia hejianensis</name>
    <dbReference type="NCBI Taxonomy" id="2763667"/>
    <lineage>
        <taxon>Bacteria</taxon>
        <taxon>Bacillati</taxon>
        <taxon>Bacillota</taxon>
        <taxon>Clostridia</taxon>
        <taxon>Lachnospirales</taxon>
        <taxon>Lachnospiraceae</taxon>
        <taxon>Wansuia</taxon>
    </lineage>
</organism>
<reference evidence="3 4" key="1">
    <citation type="submission" date="2020-08" db="EMBL/GenBank/DDBJ databases">
        <title>Genome public.</title>
        <authorList>
            <person name="Liu C."/>
            <person name="Sun Q."/>
        </authorList>
    </citation>
    <scope>NUCLEOTIDE SEQUENCE [LARGE SCALE GENOMIC DNA]</scope>
    <source>
        <strain evidence="3 4">NSJ-26</strain>
    </source>
</reference>
<dbReference type="SUPFAM" id="SSF53271">
    <property type="entry name" value="PRTase-like"/>
    <property type="match status" value="1"/>
</dbReference>
<dbReference type="CDD" id="cd06223">
    <property type="entry name" value="PRTases_typeI"/>
    <property type="match status" value="1"/>
</dbReference>
<dbReference type="InterPro" id="IPR029057">
    <property type="entry name" value="PRTase-like"/>
</dbReference>
<gene>
    <name evidence="3" type="ORF">H8689_02790</name>
</gene>
<dbReference type="RefSeq" id="WP_249322882.1">
    <property type="nucleotide sequence ID" value="NZ_JACRTK010000001.1"/>
</dbReference>
<dbReference type="AlphaFoldDB" id="A0A926F195"/>
<dbReference type="EMBL" id="JACRTK010000001">
    <property type="protein sequence ID" value="MBC8590065.1"/>
    <property type="molecule type" value="Genomic_DNA"/>
</dbReference>